<proteinExistence type="predicted"/>
<dbReference type="PANTHER" id="PTHR47989:SF27">
    <property type="entry name" value="PROTEIN KINASE DOMAIN-CONTAINING PROTEIN"/>
    <property type="match status" value="1"/>
</dbReference>
<dbReference type="SUPFAM" id="SSF56112">
    <property type="entry name" value="Protein kinase-like (PK-like)"/>
    <property type="match status" value="1"/>
</dbReference>
<dbReference type="AlphaFoldDB" id="A0AAW1GN41"/>
<keyword evidence="1" id="KW-0723">Serine/threonine-protein kinase</keyword>
<sequence length="103" mass="11567">MTEIKRRIIASSIGLEYLHERCDPVVIHRNIKSSNILLDSNLNAKLLGFSLAVTAAMQNKNDLKISEILGYLAPEYLLDGKLTDKSDVYAFGVVLLELLTRDY</sequence>
<keyword evidence="3" id="KW-0067">ATP-binding</keyword>
<name>A0AAW1GN41_SAPOF</name>
<evidence type="ECO:0000313" key="6">
    <source>
        <dbReference type="Proteomes" id="UP001443914"/>
    </source>
</evidence>
<dbReference type="PROSITE" id="PS50011">
    <property type="entry name" value="PROTEIN_KINASE_DOM"/>
    <property type="match status" value="1"/>
</dbReference>
<dbReference type="Pfam" id="PF00069">
    <property type="entry name" value="Pkinase"/>
    <property type="match status" value="1"/>
</dbReference>
<dbReference type="InterPro" id="IPR011009">
    <property type="entry name" value="Kinase-like_dom_sf"/>
</dbReference>
<gene>
    <name evidence="5" type="ORF">RND81_14G037300</name>
</gene>
<accession>A0AAW1GN41</accession>
<evidence type="ECO:0000313" key="5">
    <source>
        <dbReference type="EMBL" id="KAK9664378.1"/>
    </source>
</evidence>
<dbReference type="Proteomes" id="UP001443914">
    <property type="component" value="Unassembled WGS sequence"/>
</dbReference>
<evidence type="ECO:0000256" key="2">
    <source>
        <dbReference type="ARBA" id="ARBA00022741"/>
    </source>
</evidence>
<dbReference type="PANTHER" id="PTHR47989">
    <property type="entry name" value="OS01G0750732 PROTEIN"/>
    <property type="match status" value="1"/>
</dbReference>
<keyword evidence="1" id="KW-0808">Transferase</keyword>
<dbReference type="GO" id="GO:0004674">
    <property type="term" value="F:protein serine/threonine kinase activity"/>
    <property type="evidence" value="ECO:0007669"/>
    <property type="project" value="UniProtKB-KW"/>
</dbReference>
<dbReference type="InterPro" id="IPR000719">
    <property type="entry name" value="Prot_kinase_dom"/>
</dbReference>
<organism evidence="5 6">
    <name type="scientific">Saponaria officinalis</name>
    <name type="common">Common soapwort</name>
    <name type="synonym">Lychnis saponaria</name>
    <dbReference type="NCBI Taxonomy" id="3572"/>
    <lineage>
        <taxon>Eukaryota</taxon>
        <taxon>Viridiplantae</taxon>
        <taxon>Streptophyta</taxon>
        <taxon>Embryophyta</taxon>
        <taxon>Tracheophyta</taxon>
        <taxon>Spermatophyta</taxon>
        <taxon>Magnoliopsida</taxon>
        <taxon>eudicotyledons</taxon>
        <taxon>Gunneridae</taxon>
        <taxon>Pentapetalae</taxon>
        <taxon>Caryophyllales</taxon>
        <taxon>Caryophyllaceae</taxon>
        <taxon>Caryophylleae</taxon>
        <taxon>Saponaria</taxon>
    </lineage>
</organism>
<comment type="caution">
    <text evidence="5">The sequence shown here is derived from an EMBL/GenBank/DDBJ whole genome shotgun (WGS) entry which is preliminary data.</text>
</comment>
<feature type="domain" description="Protein kinase" evidence="4">
    <location>
        <begin position="1"/>
        <end position="103"/>
    </location>
</feature>
<evidence type="ECO:0000256" key="3">
    <source>
        <dbReference type="ARBA" id="ARBA00022840"/>
    </source>
</evidence>
<protein>
    <recommendedName>
        <fullName evidence="4">Protein kinase domain-containing protein</fullName>
    </recommendedName>
</protein>
<evidence type="ECO:0000256" key="1">
    <source>
        <dbReference type="ARBA" id="ARBA00022527"/>
    </source>
</evidence>
<keyword evidence="6" id="KW-1185">Reference proteome</keyword>
<dbReference type="EMBL" id="JBDFQZ010000014">
    <property type="protein sequence ID" value="KAK9664378.1"/>
    <property type="molecule type" value="Genomic_DNA"/>
</dbReference>
<evidence type="ECO:0000259" key="4">
    <source>
        <dbReference type="PROSITE" id="PS50011"/>
    </source>
</evidence>
<reference evidence="5" key="1">
    <citation type="submission" date="2024-03" db="EMBL/GenBank/DDBJ databases">
        <title>WGS assembly of Saponaria officinalis var. Norfolk2.</title>
        <authorList>
            <person name="Jenkins J."/>
            <person name="Shu S."/>
            <person name="Grimwood J."/>
            <person name="Barry K."/>
            <person name="Goodstein D."/>
            <person name="Schmutz J."/>
            <person name="Leebens-Mack J."/>
            <person name="Osbourn A."/>
        </authorList>
    </citation>
    <scope>NUCLEOTIDE SEQUENCE [LARGE SCALE GENOMIC DNA]</scope>
    <source>
        <strain evidence="5">JIC</strain>
    </source>
</reference>
<dbReference type="GO" id="GO:0005524">
    <property type="term" value="F:ATP binding"/>
    <property type="evidence" value="ECO:0007669"/>
    <property type="project" value="UniProtKB-KW"/>
</dbReference>
<keyword evidence="1" id="KW-0418">Kinase</keyword>
<dbReference type="Gene3D" id="1.10.510.10">
    <property type="entry name" value="Transferase(Phosphotransferase) domain 1"/>
    <property type="match status" value="1"/>
</dbReference>
<keyword evidence="2" id="KW-0547">Nucleotide-binding</keyword>